<evidence type="ECO:0000313" key="6">
    <source>
        <dbReference type="EMBL" id="GJN01848.1"/>
    </source>
</evidence>
<gene>
    <name evidence="6" type="primary">ga19149</name>
    <name evidence="6" type="ORF">PR202_ga19149</name>
</gene>
<dbReference type="Proteomes" id="UP001054889">
    <property type="component" value="Unassembled WGS sequence"/>
</dbReference>
<dbReference type="InterPro" id="IPR001188">
    <property type="entry name" value="Sperm_putr-bd"/>
</dbReference>
<feature type="compositionally biased region" description="Basic residues" evidence="5">
    <location>
        <begin position="32"/>
        <end position="43"/>
    </location>
</feature>
<keyword evidence="4" id="KW-0574">Periplasm</keyword>
<proteinExistence type="predicted"/>
<name>A0AAV5CUU9_ELECO</name>
<dbReference type="SUPFAM" id="SSF53850">
    <property type="entry name" value="Periplasmic binding protein-like II"/>
    <property type="match status" value="1"/>
</dbReference>
<dbReference type="Gene3D" id="3.40.190.10">
    <property type="entry name" value="Periplasmic binding protein-like II"/>
    <property type="match status" value="1"/>
</dbReference>
<organism evidence="6 7">
    <name type="scientific">Eleusine coracana subsp. coracana</name>
    <dbReference type="NCBI Taxonomy" id="191504"/>
    <lineage>
        <taxon>Eukaryota</taxon>
        <taxon>Viridiplantae</taxon>
        <taxon>Streptophyta</taxon>
        <taxon>Embryophyta</taxon>
        <taxon>Tracheophyta</taxon>
        <taxon>Spermatophyta</taxon>
        <taxon>Magnoliopsida</taxon>
        <taxon>Liliopsida</taxon>
        <taxon>Poales</taxon>
        <taxon>Poaceae</taxon>
        <taxon>PACMAD clade</taxon>
        <taxon>Chloridoideae</taxon>
        <taxon>Cynodonteae</taxon>
        <taxon>Eleusininae</taxon>
        <taxon>Eleusine</taxon>
    </lineage>
</organism>
<dbReference type="AlphaFoldDB" id="A0AAV5CUU9"/>
<sequence>MEGKPLHLLAQPHPLLNLLPNHLTIHVPASRPPRRLHSRKPKRLAAALSRRPPGCHAGAPSGRSWEWAPKAAAALVLQLSVFSVVFFFPSRARAHGLPPPAADTAATAAAVEEVAEEGDEEWEAALQKWKGKTYALSVPLRVVALRGSYPATWVKDFVEAQGKRIKFSAEFRPSLEGLFSEMSQILDKGQDSVRSLYQIHLCRNQNGDANPDGSVWGAPYRWGTLVIAYKKDKFKRHNLKPIQDWEDLWRPELAGKISMVDSPREVIGAVLKHLGSSYNTTDMDAEVSGGKEAVLKSFTQLQKQVQLFDSMNYLKSFSVGDAWVAVGWSSDVILAAKRMSNVAVVVPKSGSSLWADLWVIPCATKFQTAKIGGRIRGPSPLIHQWFDFCLQSARSLPFRQEVIPGASPLFLENPVPDVPSRPKQEEAEAGHKPCQGSSSA</sequence>
<comment type="subcellular location">
    <subcellularLocation>
        <location evidence="1">Periplasm</location>
    </subcellularLocation>
</comment>
<evidence type="ECO:0000256" key="3">
    <source>
        <dbReference type="ARBA" id="ARBA00022729"/>
    </source>
</evidence>
<evidence type="ECO:0000313" key="7">
    <source>
        <dbReference type="Proteomes" id="UP001054889"/>
    </source>
</evidence>
<dbReference type="GO" id="GO:0019808">
    <property type="term" value="F:polyamine binding"/>
    <property type="evidence" value="ECO:0007669"/>
    <property type="project" value="InterPro"/>
</dbReference>
<dbReference type="EMBL" id="BQKI01000009">
    <property type="protein sequence ID" value="GJN01848.1"/>
    <property type="molecule type" value="Genomic_DNA"/>
</dbReference>
<feature type="region of interest" description="Disordered" evidence="5">
    <location>
        <begin position="29"/>
        <end position="62"/>
    </location>
</feature>
<evidence type="ECO:0000256" key="1">
    <source>
        <dbReference type="ARBA" id="ARBA00004418"/>
    </source>
</evidence>
<keyword evidence="7" id="KW-1185">Reference proteome</keyword>
<reference evidence="6" key="2">
    <citation type="submission" date="2021-12" db="EMBL/GenBank/DDBJ databases">
        <title>Resequencing data analysis of finger millet.</title>
        <authorList>
            <person name="Hatakeyama M."/>
            <person name="Aluri S."/>
            <person name="Balachadran M.T."/>
            <person name="Sivarajan S.R."/>
            <person name="Poveda L."/>
            <person name="Shimizu-Inatsugi R."/>
            <person name="Schlapbach R."/>
            <person name="Sreeman S.M."/>
            <person name="Shimizu K.K."/>
        </authorList>
    </citation>
    <scope>NUCLEOTIDE SEQUENCE</scope>
</reference>
<keyword evidence="3" id="KW-0732">Signal</keyword>
<dbReference type="CDD" id="cd13661">
    <property type="entry name" value="PBP2_PotD_PotF_like_1"/>
    <property type="match status" value="1"/>
</dbReference>
<accession>A0AAV5CUU9</accession>
<feature type="region of interest" description="Disordered" evidence="5">
    <location>
        <begin position="412"/>
        <end position="440"/>
    </location>
</feature>
<dbReference type="Pfam" id="PF13343">
    <property type="entry name" value="SBP_bac_6"/>
    <property type="match status" value="1"/>
</dbReference>
<dbReference type="GO" id="GO:0015846">
    <property type="term" value="P:polyamine transport"/>
    <property type="evidence" value="ECO:0007669"/>
    <property type="project" value="InterPro"/>
</dbReference>
<evidence type="ECO:0000256" key="2">
    <source>
        <dbReference type="ARBA" id="ARBA00022448"/>
    </source>
</evidence>
<dbReference type="PRINTS" id="PR00909">
    <property type="entry name" value="SPERMDNBNDNG"/>
</dbReference>
<comment type="caution">
    <text evidence="6">The sequence shown here is derived from an EMBL/GenBank/DDBJ whole genome shotgun (WGS) entry which is preliminary data.</text>
</comment>
<protein>
    <recommendedName>
        <fullName evidence="8">Spermidine-binding periplasmic protein SpuE</fullName>
    </recommendedName>
</protein>
<evidence type="ECO:0000256" key="5">
    <source>
        <dbReference type="SAM" id="MobiDB-lite"/>
    </source>
</evidence>
<reference evidence="6" key="1">
    <citation type="journal article" date="2018" name="DNA Res.">
        <title>Multiple hybrid de novo genome assembly of finger millet, an orphan allotetraploid crop.</title>
        <authorList>
            <person name="Hatakeyama M."/>
            <person name="Aluri S."/>
            <person name="Balachadran M.T."/>
            <person name="Sivarajan S.R."/>
            <person name="Patrignani A."/>
            <person name="Gruter S."/>
            <person name="Poveda L."/>
            <person name="Shimizu-Inatsugi R."/>
            <person name="Baeten J."/>
            <person name="Francoijs K.J."/>
            <person name="Nataraja K.N."/>
            <person name="Reddy Y.A.N."/>
            <person name="Phadnis S."/>
            <person name="Ravikumar R.L."/>
            <person name="Schlapbach R."/>
            <person name="Sreeman S.M."/>
            <person name="Shimizu K.K."/>
        </authorList>
    </citation>
    <scope>NUCLEOTIDE SEQUENCE</scope>
</reference>
<feature type="compositionally biased region" description="Basic and acidic residues" evidence="5">
    <location>
        <begin position="420"/>
        <end position="431"/>
    </location>
</feature>
<evidence type="ECO:0000256" key="4">
    <source>
        <dbReference type="ARBA" id="ARBA00022764"/>
    </source>
</evidence>
<dbReference type="PANTHER" id="PTHR30222:SF17">
    <property type="entry name" value="SPERMIDINE_PUTRESCINE-BINDING PERIPLASMIC PROTEIN"/>
    <property type="match status" value="1"/>
</dbReference>
<dbReference type="PANTHER" id="PTHR30222">
    <property type="entry name" value="SPERMIDINE/PUTRESCINE-BINDING PERIPLASMIC PROTEIN"/>
    <property type="match status" value="1"/>
</dbReference>
<keyword evidence="2" id="KW-0813">Transport</keyword>
<evidence type="ECO:0008006" key="8">
    <source>
        <dbReference type="Google" id="ProtNLM"/>
    </source>
</evidence>